<evidence type="ECO:0000256" key="1">
    <source>
        <dbReference type="SAM" id="MobiDB-lite"/>
    </source>
</evidence>
<dbReference type="InterPro" id="IPR056955">
    <property type="entry name" value="ORC-CDC6-like"/>
</dbReference>
<sequence length="528" mass="58864">MRTEMNGNANRALMRAYKRSEDADDETLAKTFVSISPLESMLRSPQHQVVYGRRGTGKTHVLRYLTKTERARDRTAIYLDVRTIGSSMGIYGDTQLPLAARATTLLVDVVEAIHAHIFELTLTDGVFANQLHQIGPRLDALGAAATQVEVAGEVENESTISTQKGTERGGSVSAEISSKPKIAASYKDKRSDNQSSQQRRTQRGLEKLHVSFGQLATALRGLVDALPQRTLWILIDEWSSLPLDLQPYLADLLRRSVFTVSGITVKIGAIERRSNFIERGKQGDYTGIELGADTSASVDIDDYLMFEDDRKEVQDFFSNLLFNHAKQLMSEEGSDPGFPSAQEFIRIAFAPGQAFPNLCFFSEGVPRDALQLASIAASLAQDRPISAGDVDGSNRQYFRRDKEGRLSRPAVEALNHVIERCVENDRRVIALRRPGQSTSEVVQELFDFRLLHRRAQRTSIPDRPVSEKYDLFMVDLGCFEDLLRSGRLRLVNEGGRAPGIVRTAPRDAHFAQSSRPYAVLIPDADRWP</sequence>
<dbReference type="Gene3D" id="3.40.50.300">
    <property type="entry name" value="P-loop containing nucleotide triphosphate hydrolases"/>
    <property type="match status" value="1"/>
</dbReference>
<proteinExistence type="predicted"/>
<protein>
    <submittedName>
        <fullName evidence="2">Uncharacterized protein</fullName>
    </submittedName>
</protein>
<dbReference type="RefSeq" id="WP_061264551.1">
    <property type="nucleotide sequence ID" value="NZ_BCSZ01000038.1"/>
</dbReference>
<feature type="region of interest" description="Disordered" evidence="1">
    <location>
        <begin position="154"/>
        <end position="203"/>
    </location>
</feature>
<name>A0A100WTT7_MYCFO</name>
<accession>A0A100WTT7</accession>
<reference evidence="2 3" key="1">
    <citation type="journal article" date="2016" name="Genome Announc.">
        <title>Draft Genome Sequences of Five Rapidly Growing Mycobacterium Species, M. thermoresistibile, M. fortuitum subsp. acetamidolyticum, M. canariasense, M. brisbanense, and M. novocastrense.</title>
        <authorList>
            <person name="Katahira K."/>
            <person name="Ogura Y."/>
            <person name="Gotoh Y."/>
            <person name="Hayashi T."/>
        </authorList>
    </citation>
    <scope>NUCLEOTIDE SEQUENCE [LARGE SCALE GENOMIC DNA]</scope>
    <source>
        <strain evidence="2 3">JCM6368</strain>
    </source>
</reference>
<evidence type="ECO:0000313" key="3">
    <source>
        <dbReference type="Proteomes" id="UP000069705"/>
    </source>
</evidence>
<gene>
    <name evidence="2" type="ORF">RMCFA_4296</name>
</gene>
<comment type="caution">
    <text evidence="2">The sequence shown here is derived from an EMBL/GenBank/DDBJ whole genome shotgun (WGS) entry which is preliminary data.</text>
</comment>
<organism evidence="2 3">
    <name type="scientific">Mycolicibacterium fortuitum subsp. acetamidolyticum</name>
    <dbReference type="NCBI Taxonomy" id="144550"/>
    <lineage>
        <taxon>Bacteria</taxon>
        <taxon>Bacillati</taxon>
        <taxon>Actinomycetota</taxon>
        <taxon>Actinomycetes</taxon>
        <taxon>Mycobacteriales</taxon>
        <taxon>Mycobacteriaceae</taxon>
        <taxon>Mycolicibacterium</taxon>
    </lineage>
</organism>
<dbReference type="EMBL" id="BCSZ01000038">
    <property type="protein sequence ID" value="GAT04185.1"/>
    <property type="molecule type" value="Genomic_DNA"/>
</dbReference>
<dbReference type="AlphaFoldDB" id="A0A100WTT7"/>
<evidence type="ECO:0000313" key="2">
    <source>
        <dbReference type="EMBL" id="GAT04185.1"/>
    </source>
</evidence>
<reference evidence="3" key="2">
    <citation type="submission" date="2016-02" db="EMBL/GenBank/DDBJ databases">
        <title>Draft genome sequence of five rapidly growing Mycobacterium species.</title>
        <authorList>
            <person name="Katahira K."/>
            <person name="Gotou Y."/>
            <person name="Iida K."/>
            <person name="Ogura Y."/>
            <person name="Hayashi T."/>
        </authorList>
    </citation>
    <scope>NUCLEOTIDE SEQUENCE [LARGE SCALE GENOMIC DNA]</scope>
    <source>
        <strain evidence="3">JCM6368</strain>
    </source>
</reference>
<dbReference type="InterPro" id="IPR027417">
    <property type="entry name" value="P-loop_NTPase"/>
</dbReference>
<dbReference type="Pfam" id="PF24389">
    <property type="entry name" value="ORC-CDC6-like"/>
    <property type="match status" value="1"/>
</dbReference>
<dbReference type="SUPFAM" id="SSF52540">
    <property type="entry name" value="P-loop containing nucleoside triphosphate hydrolases"/>
    <property type="match status" value="1"/>
</dbReference>
<dbReference type="Proteomes" id="UP000069705">
    <property type="component" value="Unassembled WGS sequence"/>
</dbReference>